<protein>
    <submittedName>
        <fullName evidence="8">ARF GAP-like zinc finger-containing protein</fullName>
    </submittedName>
</protein>
<dbReference type="STRING" id="5722.A2FVR0"/>
<dbReference type="EMBL" id="DS114065">
    <property type="protein sequence ID" value="EAX91012.1"/>
    <property type="molecule type" value="Genomic_DNA"/>
</dbReference>
<evidence type="ECO:0000256" key="5">
    <source>
        <dbReference type="PROSITE-ProRule" id="PRU00288"/>
    </source>
</evidence>
<keyword evidence="3 5" id="KW-0863">Zinc-finger</keyword>
<feature type="compositionally biased region" description="Polar residues" evidence="6">
    <location>
        <begin position="571"/>
        <end position="587"/>
    </location>
</feature>
<gene>
    <name evidence="8" type="ORF">TVAG_479200</name>
</gene>
<accession>A2FVR0</accession>
<sequence length="656" mass="74661">MTGLQEIRKLMNLPENQVCADCQSAKPDWASTTFGAFICLKCSGIHRSLGTHITLVRSCTLDSWPPKLLSVMQAVGNQKVNEYFEANLPANFQRPKGTDTMAMKRFIEDKYVARKYADKTRDPPHLTLLGNTPVHTSTPTFEQPKPSNPIPSVLGSKTMTRSQSQNANIDDVVASISATTPSTRGKLRARHMRTARETHVLSHSNSANSINEQEPVQAPQVQEEQENTNIDDFFNDEPAPKPKTHTIKTTKTVKTRQKVTKKQTTESIETKPPQPEVKLTNTEIDDFFNDSPKPQPQIQPKQQLVQPSKPQETQSQKKKTVIVRPQPKPVQVEEEEEEEQKEESLADKLDLHLDDEANKEEIDDFFDNDDEGNQEEPKEIKQLPPLQPMNTTINTQPKLKTYDDDAPNPFIEKPQKEEKIEEQNNDYSSMPNVNEGNEDDIDDFFSDNPKPKVETQPPQRQKTQYESCSFVPSKETYHPTQIDKPEFIEKMEQGFDKAKEKSKQALEYLKGKINKLMSKDEEQTQQQTTQISQPPRQTNSTYQSYGSASAFTKPSTPDEDIDDFFGEPKPKQNTQLLNPQQSQNDSQKVYKIHKRGTPQPVSNNETKQQTITRQQQKPKKEETLDDALEFIVGDTSTSQSSSSTVQKKRTKIHRKV</sequence>
<dbReference type="OrthoDB" id="983479at2759"/>
<dbReference type="Gene3D" id="1.10.220.150">
    <property type="entry name" value="Arf GTPase activating protein"/>
    <property type="match status" value="1"/>
</dbReference>
<feature type="domain" description="Arf-GAP" evidence="7">
    <location>
        <begin position="1"/>
        <end position="124"/>
    </location>
</feature>
<keyword evidence="2" id="KW-0479">Metal-binding</keyword>
<feature type="compositionally biased region" description="Low complexity" evidence="6">
    <location>
        <begin position="212"/>
        <end position="222"/>
    </location>
</feature>
<dbReference type="eggNOG" id="KOG0703">
    <property type="taxonomic scope" value="Eukaryota"/>
</dbReference>
<dbReference type="Pfam" id="PF01412">
    <property type="entry name" value="ArfGap"/>
    <property type="match status" value="1"/>
</dbReference>
<feature type="region of interest" description="Disordered" evidence="6">
    <location>
        <begin position="122"/>
        <end position="189"/>
    </location>
</feature>
<organism evidence="8 9">
    <name type="scientific">Trichomonas vaginalis (strain ATCC PRA-98 / G3)</name>
    <dbReference type="NCBI Taxonomy" id="412133"/>
    <lineage>
        <taxon>Eukaryota</taxon>
        <taxon>Metamonada</taxon>
        <taxon>Parabasalia</taxon>
        <taxon>Trichomonadida</taxon>
        <taxon>Trichomonadidae</taxon>
        <taxon>Trichomonas</taxon>
    </lineage>
</organism>
<name>A2FVR0_TRIV3</name>
<dbReference type="InterPro" id="IPR038508">
    <property type="entry name" value="ArfGAP_dom_sf"/>
</dbReference>
<feature type="compositionally biased region" description="Acidic residues" evidence="6">
    <location>
        <begin position="436"/>
        <end position="445"/>
    </location>
</feature>
<dbReference type="GO" id="GO:0008270">
    <property type="term" value="F:zinc ion binding"/>
    <property type="evidence" value="ECO:0007669"/>
    <property type="project" value="UniProtKB-KW"/>
</dbReference>
<reference evidence="8" key="2">
    <citation type="journal article" date="2007" name="Science">
        <title>Draft genome sequence of the sexually transmitted pathogen Trichomonas vaginalis.</title>
        <authorList>
            <person name="Carlton J.M."/>
            <person name="Hirt R.P."/>
            <person name="Silva J.C."/>
            <person name="Delcher A.L."/>
            <person name="Schatz M."/>
            <person name="Zhao Q."/>
            <person name="Wortman J.R."/>
            <person name="Bidwell S.L."/>
            <person name="Alsmark U.C.M."/>
            <person name="Besteiro S."/>
            <person name="Sicheritz-Ponten T."/>
            <person name="Noel C.J."/>
            <person name="Dacks J.B."/>
            <person name="Foster P.G."/>
            <person name="Simillion C."/>
            <person name="Van de Peer Y."/>
            <person name="Miranda-Saavedra D."/>
            <person name="Barton G.J."/>
            <person name="Westrop G.D."/>
            <person name="Mueller S."/>
            <person name="Dessi D."/>
            <person name="Fiori P.L."/>
            <person name="Ren Q."/>
            <person name="Paulsen I."/>
            <person name="Zhang H."/>
            <person name="Bastida-Corcuera F.D."/>
            <person name="Simoes-Barbosa A."/>
            <person name="Brown M.T."/>
            <person name="Hayes R.D."/>
            <person name="Mukherjee M."/>
            <person name="Okumura C.Y."/>
            <person name="Schneider R."/>
            <person name="Smith A.J."/>
            <person name="Vanacova S."/>
            <person name="Villalvazo M."/>
            <person name="Haas B.J."/>
            <person name="Pertea M."/>
            <person name="Feldblyum T.V."/>
            <person name="Utterback T.R."/>
            <person name="Shu C.L."/>
            <person name="Osoegawa K."/>
            <person name="de Jong P.J."/>
            <person name="Hrdy I."/>
            <person name="Horvathova L."/>
            <person name="Zubacova Z."/>
            <person name="Dolezal P."/>
            <person name="Malik S.B."/>
            <person name="Logsdon J.M. Jr."/>
            <person name="Henze K."/>
            <person name="Gupta A."/>
            <person name="Wang C.C."/>
            <person name="Dunne R.L."/>
            <person name="Upcroft J.A."/>
            <person name="Upcroft P."/>
            <person name="White O."/>
            <person name="Salzberg S.L."/>
            <person name="Tang P."/>
            <person name="Chiu C.-H."/>
            <person name="Lee Y.-S."/>
            <person name="Embley T.M."/>
            <person name="Coombs G.H."/>
            <person name="Mottram J.C."/>
            <person name="Tachezy J."/>
            <person name="Fraser-Liggett C.M."/>
            <person name="Johnson P.J."/>
        </authorList>
    </citation>
    <scope>NUCLEOTIDE SEQUENCE [LARGE SCALE GENOMIC DNA]</scope>
    <source>
        <strain evidence="8">G3</strain>
    </source>
</reference>
<feature type="compositionally biased region" description="Polar residues" evidence="6">
    <location>
        <begin position="425"/>
        <end position="435"/>
    </location>
</feature>
<dbReference type="SMART" id="SM00105">
    <property type="entry name" value="ArfGap"/>
    <property type="match status" value="1"/>
</dbReference>
<feature type="compositionally biased region" description="Polar residues" evidence="6">
    <location>
        <begin position="539"/>
        <end position="555"/>
    </location>
</feature>
<feature type="compositionally biased region" description="Low complexity" evidence="6">
    <location>
        <begin position="635"/>
        <end position="644"/>
    </location>
</feature>
<dbReference type="SMR" id="A2FVR0"/>
<feature type="compositionally biased region" description="Basic residues" evidence="6">
    <location>
        <begin position="646"/>
        <end position="656"/>
    </location>
</feature>
<feature type="compositionally biased region" description="Polar residues" evidence="6">
    <location>
        <begin position="201"/>
        <end position="211"/>
    </location>
</feature>
<dbReference type="InParanoid" id="A2FVR0"/>
<feature type="compositionally biased region" description="Polar residues" evidence="6">
    <location>
        <begin position="388"/>
        <end position="398"/>
    </location>
</feature>
<dbReference type="AlphaFoldDB" id="A2FVR0"/>
<dbReference type="InterPro" id="IPR037278">
    <property type="entry name" value="ARFGAP/RecO"/>
</dbReference>
<evidence type="ECO:0000313" key="8">
    <source>
        <dbReference type="EMBL" id="EAX91012.1"/>
    </source>
</evidence>
<dbReference type="SUPFAM" id="SSF57863">
    <property type="entry name" value="ArfGap/RecO-like zinc finger"/>
    <property type="match status" value="1"/>
</dbReference>
<dbReference type="GO" id="GO:0005737">
    <property type="term" value="C:cytoplasm"/>
    <property type="evidence" value="ECO:0000318"/>
    <property type="project" value="GO_Central"/>
</dbReference>
<evidence type="ECO:0000313" key="9">
    <source>
        <dbReference type="Proteomes" id="UP000001542"/>
    </source>
</evidence>
<proteinExistence type="predicted"/>
<dbReference type="VEuPathDB" id="TrichDB:TVAGG3_0156680"/>
<dbReference type="PROSITE" id="PS50115">
    <property type="entry name" value="ARFGAP"/>
    <property type="match status" value="1"/>
</dbReference>
<keyword evidence="1" id="KW-0343">GTPase activation</keyword>
<keyword evidence="9" id="KW-1185">Reference proteome</keyword>
<evidence type="ECO:0000256" key="3">
    <source>
        <dbReference type="ARBA" id="ARBA00022771"/>
    </source>
</evidence>
<evidence type="ECO:0000256" key="4">
    <source>
        <dbReference type="ARBA" id="ARBA00022833"/>
    </source>
</evidence>
<feature type="compositionally biased region" description="Polar residues" evidence="6">
    <location>
        <begin position="129"/>
        <end position="141"/>
    </location>
</feature>
<dbReference type="InterPro" id="IPR051718">
    <property type="entry name" value="ARF_GTPase-activating"/>
</dbReference>
<feature type="compositionally biased region" description="Basic and acidic residues" evidence="6">
    <location>
        <begin position="475"/>
        <end position="485"/>
    </location>
</feature>
<keyword evidence="4" id="KW-0862">Zinc</keyword>
<evidence type="ECO:0000256" key="6">
    <source>
        <dbReference type="SAM" id="MobiDB-lite"/>
    </source>
</evidence>
<feature type="region of interest" description="Disordered" evidence="6">
    <location>
        <begin position="201"/>
        <end position="485"/>
    </location>
</feature>
<feature type="compositionally biased region" description="Basic and acidic residues" evidence="6">
    <location>
        <begin position="342"/>
        <end position="360"/>
    </location>
</feature>
<dbReference type="InterPro" id="IPR001164">
    <property type="entry name" value="ArfGAP_dom"/>
</dbReference>
<dbReference type="FunFam" id="1.10.220.150:FF:000009">
    <property type="entry name" value="stromal membrane-associated protein 1 isoform X1"/>
    <property type="match status" value="1"/>
</dbReference>
<feature type="region of interest" description="Disordered" evidence="6">
    <location>
        <begin position="517"/>
        <end position="656"/>
    </location>
</feature>
<feature type="compositionally biased region" description="Low complexity" evidence="6">
    <location>
        <begin position="606"/>
        <end position="615"/>
    </location>
</feature>
<evidence type="ECO:0000256" key="1">
    <source>
        <dbReference type="ARBA" id="ARBA00022468"/>
    </source>
</evidence>
<dbReference type="RefSeq" id="XP_001303942.1">
    <property type="nucleotide sequence ID" value="XM_001303941.1"/>
</dbReference>
<feature type="compositionally biased region" description="Acidic residues" evidence="6">
    <location>
        <begin position="361"/>
        <end position="374"/>
    </location>
</feature>
<feature type="compositionally biased region" description="Polar residues" evidence="6">
    <location>
        <begin position="456"/>
        <end position="467"/>
    </location>
</feature>
<dbReference type="VEuPathDB" id="TrichDB:TVAG_479200"/>
<feature type="compositionally biased region" description="Low complexity" evidence="6">
    <location>
        <begin position="296"/>
        <end position="307"/>
    </location>
</feature>
<dbReference type="Proteomes" id="UP000001542">
    <property type="component" value="Unassembled WGS sequence"/>
</dbReference>
<reference evidence="8" key="1">
    <citation type="submission" date="2006-10" db="EMBL/GenBank/DDBJ databases">
        <authorList>
            <person name="Amadeo P."/>
            <person name="Zhao Q."/>
            <person name="Wortman J."/>
            <person name="Fraser-Liggett C."/>
            <person name="Carlton J."/>
        </authorList>
    </citation>
    <scope>NUCLEOTIDE SEQUENCE</scope>
    <source>
        <strain evidence="8">G3</strain>
    </source>
</reference>
<feature type="compositionally biased region" description="Basic residues" evidence="6">
    <location>
        <begin position="242"/>
        <end position="261"/>
    </location>
</feature>
<dbReference type="PANTHER" id="PTHR45705">
    <property type="entry name" value="FI20236P1"/>
    <property type="match status" value="1"/>
</dbReference>
<dbReference type="GO" id="GO:0005096">
    <property type="term" value="F:GTPase activator activity"/>
    <property type="evidence" value="ECO:0000318"/>
    <property type="project" value="GO_Central"/>
</dbReference>
<dbReference type="PANTHER" id="PTHR45705:SF1">
    <property type="entry name" value="FI20236P1"/>
    <property type="match status" value="1"/>
</dbReference>
<feature type="compositionally biased region" description="Acidic residues" evidence="6">
    <location>
        <begin position="332"/>
        <end position="341"/>
    </location>
</feature>
<dbReference type="PRINTS" id="PR00405">
    <property type="entry name" value="REVINTRACTNG"/>
</dbReference>
<dbReference type="CDD" id="cd08204">
    <property type="entry name" value="ArfGap"/>
    <property type="match status" value="1"/>
</dbReference>
<feature type="compositionally biased region" description="Basic and acidic residues" evidence="6">
    <location>
        <begin position="413"/>
        <end position="422"/>
    </location>
</feature>
<evidence type="ECO:0000259" key="7">
    <source>
        <dbReference type="PROSITE" id="PS50115"/>
    </source>
</evidence>
<dbReference type="KEGG" id="tva:4748704"/>
<feature type="compositionally biased region" description="Polar residues" evidence="6">
    <location>
        <begin position="155"/>
        <end position="168"/>
    </location>
</feature>
<feature type="compositionally biased region" description="Low complexity" evidence="6">
    <location>
        <begin position="524"/>
        <end position="538"/>
    </location>
</feature>
<evidence type="ECO:0000256" key="2">
    <source>
        <dbReference type="ARBA" id="ARBA00022723"/>
    </source>
</evidence>